<keyword evidence="1 3" id="KW-0853">WD repeat</keyword>
<dbReference type="PROSITE" id="PS50082">
    <property type="entry name" value="WD_REPEATS_2"/>
    <property type="match status" value="1"/>
</dbReference>
<dbReference type="PANTHER" id="PTHR19856">
    <property type="entry name" value="WD-REPEATCONTAINING PROTEIN WDR1"/>
    <property type="match status" value="1"/>
</dbReference>
<dbReference type="SUPFAM" id="SSF50978">
    <property type="entry name" value="WD40 repeat-like"/>
    <property type="match status" value="1"/>
</dbReference>
<sequence length="308" mass="33021">MAMIGDVETHSIVSVSLDGVLNVFDPRIRSGLARVLHGAQKPITAATFVPSPHTFFAGSGDGRIHSLSLESDISVGYDDKAKEVDVGSSSFSKSTFVQTTSQPRGISVSSQDGHVFLAEAKHVEVLKSNQKVATVDTNSGKIVTVDVKERKVIISPWTFHTARIYSLAWTEDSTDIASASLDTHIYIWSIESKNIPIKNAVPGGAWGVRWIPGCGDANGKRKLIGVESDAAFSFPPPGTPSDPIKASINVTAEHHQPPTVAPPGHMSVTPSTRTRCSLIVAADIPSRPRTSLQPLHISTPEFLLNILY</sequence>
<evidence type="ECO:0000313" key="4">
    <source>
        <dbReference type="EMBL" id="KIJ28731.1"/>
    </source>
</evidence>
<evidence type="ECO:0000313" key="5">
    <source>
        <dbReference type="Proteomes" id="UP000054279"/>
    </source>
</evidence>
<dbReference type="EMBL" id="KN837299">
    <property type="protein sequence ID" value="KIJ28731.1"/>
    <property type="molecule type" value="Genomic_DNA"/>
</dbReference>
<keyword evidence="2" id="KW-0677">Repeat</keyword>
<dbReference type="Gene3D" id="2.130.10.10">
    <property type="entry name" value="YVTN repeat-like/Quinoprotein amine dehydrogenase"/>
    <property type="match status" value="3"/>
</dbReference>
<accession>A0A0C9UTT8</accession>
<dbReference type="HOGENOM" id="CLU_903647_0_0_1"/>
<evidence type="ECO:0000256" key="2">
    <source>
        <dbReference type="ARBA" id="ARBA00022737"/>
    </source>
</evidence>
<dbReference type="Pfam" id="PF00400">
    <property type="entry name" value="WD40"/>
    <property type="match status" value="2"/>
</dbReference>
<keyword evidence="5" id="KW-1185">Reference proteome</keyword>
<evidence type="ECO:0000256" key="1">
    <source>
        <dbReference type="ARBA" id="ARBA00022574"/>
    </source>
</evidence>
<dbReference type="GO" id="GO:0030042">
    <property type="term" value="P:actin filament depolymerization"/>
    <property type="evidence" value="ECO:0007669"/>
    <property type="project" value="TreeGrafter"/>
</dbReference>
<dbReference type="Proteomes" id="UP000054279">
    <property type="component" value="Unassembled WGS sequence"/>
</dbReference>
<dbReference type="OrthoDB" id="2306at2759"/>
<organism evidence="4 5">
    <name type="scientific">Sphaerobolus stellatus (strain SS14)</name>
    <dbReference type="NCBI Taxonomy" id="990650"/>
    <lineage>
        <taxon>Eukaryota</taxon>
        <taxon>Fungi</taxon>
        <taxon>Dikarya</taxon>
        <taxon>Basidiomycota</taxon>
        <taxon>Agaricomycotina</taxon>
        <taxon>Agaricomycetes</taxon>
        <taxon>Phallomycetidae</taxon>
        <taxon>Geastrales</taxon>
        <taxon>Sphaerobolaceae</taxon>
        <taxon>Sphaerobolus</taxon>
    </lineage>
</organism>
<dbReference type="PANTHER" id="PTHR19856:SF0">
    <property type="entry name" value="WD REPEAT-CONTAINING PROTEIN 1"/>
    <property type="match status" value="1"/>
</dbReference>
<reference evidence="4 5" key="1">
    <citation type="submission" date="2014-06" db="EMBL/GenBank/DDBJ databases">
        <title>Evolutionary Origins and Diversification of the Mycorrhizal Mutualists.</title>
        <authorList>
            <consortium name="DOE Joint Genome Institute"/>
            <consortium name="Mycorrhizal Genomics Consortium"/>
            <person name="Kohler A."/>
            <person name="Kuo A."/>
            <person name="Nagy L.G."/>
            <person name="Floudas D."/>
            <person name="Copeland A."/>
            <person name="Barry K.W."/>
            <person name="Cichocki N."/>
            <person name="Veneault-Fourrey C."/>
            <person name="LaButti K."/>
            <person name="Lindquist E.A."/>
            <person name="Lipzen A."/>
            <person name="Lundell T."/>
            <person name="Morin E."/>
            <person name="Murat C."/>
            <person name="Riley R."/>
            <person name="Ohm R."/>
            <person name="Sun H."/>
            <person name="Tunlid A."/>
            <person name="Henrissat B."/>
            <person name="Grigoriev I.V."/>
            <person name="Hibbett D.S."/>
            <person name="Martin F."/>
        </authorList>
    </citation>
    <scope>NUCLEOTIDE SEQUENCE [LARGE SCALE GENOMIC DNA]</scope>
    <source>
        <strain evidence="4 5">SS14</strain>
    </source>
</reference>
<name>A0A0C9UTT8_SPHS4</name>
<dbReference type="PROSITE" id="PS50294">
    <property type="entry name" value="WD_REPEATS_REGION"/>
    <property type="match status" value="1"/>
</dbReference>
<feature type="repeat" description="WD" evidence="3">
    <location>
        <begin position="157"/>
        <end position="198"/>
    </location>
</feature>
<dbReference type="AlphaFoldDB" id="A0A0C9UTT8"/>
<proteinExistence type="predicted"/>
<dbReference type="InterPro" id="IPR015943">
    <property type="entry name" value="WD40/YVTN_repeat-like_dom_sf"/>
</dbReference>
<evidence type="ECO:0000256" key="3">
    <source>
        <dbReference type="PROSITE-ProRule" id="PRU00221"/>
    </source>
</evidence>
<gene>
    <name evidence="4" type="ORF">M422DRAFT_269941</name>
</gene>
<dbReference type="InterPro" id="IPR001680">
    <property type="entry name" value="WD40_rpt"/>
</dbReference>
<protein>
    <submittedName>
        <fullName evidence="4">Uncharacterized protein</fullName>
    </submittedName>
</protein>
<dbReference type="GO" id="GO:0051015">
    <property type="term" value="F:actin filament binding"/>
    <property type="evidence" value="ECO:0007669"/>
    <property type="project" value="TreeGrafter"/>
</dbReference>
<dbReference type="GO" id="GO:0030864">
    <property type="term" value="C:cortical actin cytoskeleton"/>
    <property type="evidence" value="ECO:0007669"/>
    <property type="project" value="TreeGrafter"/>
</dbReference>
<dbReference type="InterPro" id="IPR036322">
    <property type="entry name" value="WD40_repeat_dom_sf"/>
</dbReference>
<dbReference type="SMART" id="SM00320">
    <property type="entry name" value="WD40"/>
    <property type="match status" value="2"/>
</dbReference>